<evidence type="ECO:0000313" key="2">
    <source>
        <dbReference type="Proteomes" id="UP000265566"/>
    </source>
</evidence>
<reference evidence="2" key="1">
    <citation type="journal article" date="2018" name="Nat. Plants">
        <title>Whole-genome landscape of Medicago truncatula symbiotic genes.</title>
        <authorList>
            <person name="Pecrix Y."/>
            <person name="Staton S.E."/>
            <person name="Sallet E."/>
            <person name="Lelandais-Briere C."/>
            <person name="Moreau S."/>
            <person name="Carrere S."/>
            <person name="Blein T."/>
            <person name="Jardinaud M.F."/>
            <person name="Latrasse D."/>
            <person name="Zouine M."/>
            <person name="Zahm M."/>
            <person name="Kreplak J."/>
            <person name="Mayjonade B."/>
            <person name="Satge C."/>
            <person name="Perez M."/>
            <person name="Cauet S."/>
            <person name="Marande W."/>
            <person name="Chantry-Darmon C."/>
            <person name="Lopez-Roques C."/>
            <person name="Bouchez O."/>
            <person name="Berard A."/>
            <person name="Debelle F."/>
            <person name="Munos S."/>
            <person name="Bendahmane A."/>
            <person name="Berges H."/>
            <person name="Niebel A."/>
            <person name="Buitink J."/>
            <person name="Frugier F."/>
            <person name="Benhamed M."/>
            <person name="Crespi M."/>
            <person name="Gouzy J."/>
            <person name="Gamas P."/>
        </authorList>
    </citation>
    <scope>NUCLEOTIDE SEQUENCE [LARGE SCALE GENOMIC DNA]</scope>
    <source>
        <strain evidence="2">cv. Jemalong A17</strain>
    </source>
</reference>
<comment type="caution">
    <text evidence="1">The sequence shown here is derived from an EMBL/GenBank/DDBJ whole genome shotgun (WGS) entry which is preliminary data.</text>
</comment>
<dbReference type="EMBL" id="PSQE01000007">
    <property type="protein sequence ID" value="RHN48212.1"/>
    <property type="molecule type" value="Genomic_DNA"/>
</dbReference>
<gene>
    <name evidence="1" type="ORF">MtrunA17_Chr7g0261341</name>
</gene>
<dbReference type="Proteomes" id="UP000265566">
    <property type="component" value="Chromosome 7"/>
</dbReference>
<protein>
    <submittedName>
        <fullName evidence="1">Uncharacterized protein</fullName>
    </submittedName>
</protein>
<organism evidence="1 2">
    <name type="scientific">Medicago truncatula</name>
    <name type="common">Barrel medic</name>
    <name type="synonym">Medicago tribuloides</name>
    <dbReference type="NCBI Taxonomy" id="3880"/>
    <lineage>
        <taxon>Eukaryota</taxon>
        <taxon>Viridiplantae</taxon>
        <taxon>Streptophyta</taxon>
        <taxon>Embryophyta</taxon>
        <taxon>Tracheophyta</taxon>
        <taxon>Spermatophyta</taxon>
        <taxon>Magnoliopsida</taxon>
        <taxon>eudicotyledons</taxon>
        <taxon>Gunneridae</taxon>
        <taxon>Pentapetalae</taxon>
        <taxon>rosids</taxon>
        <taxon>fabids</taxon>
        <taxon>Fabales</taxon>
        <taxon>Fabaceae</taxon>
        <taxon>Papilionoideae</taxon>
        <taxon>50 kb inversion clade</taxon>
        <taxon>NPAAA clade</taxon>
        <taxon>Hologalegina</taxon>
        <taxon>IRL clade</taxon>
        <taxon>Trifolieae</taxon>
        <taxon>Medicago</taxon>
    </lineage>
</organism>
<proteinExistence type="predicted"/>
<sequence>MAMKAMCITPHKVTMSHYCRWLQFNIISITKQNYKRGVFRAS</sequence>
<dbReference type="Gramene" id="rna42902">
    <property type="protein sequence ID" value="RHN48212.1"/>
    <property type="gene ID" value="gene42902"/>
</dbReference>
<accession>A0A396H4I0</accession>
<dbReference type="AlphaFoldDB" id="A0A396H4I0"/>
<name>A0A396H4I0_MEDTR</name>
<evidence type="ECO:0000313" key="1">
    <source>
        <dbReference type="EMBL" id="RHN48212.1"/>
    </source>
</evidence>